<feature type="domain" description="F-box" evidence="1">
    <location>
        <begin position="3"/>
        <end position="49"/>
    </location>
</feature>
<gene>
    <name evidence="2" type="ORF">FA15DRAFT_576469</name>
</gene>
<dbReference type="SUPFAM" id="SSF81383">
    <property type="entry name" value="F-box domain"/>
    <property type="match status" value="1"/>
</dbReference>
<organism evidence="2 3">
    <name type="scientific">Coprinopsis marcescibilis</name>
    <name type="common">Agaric fungus</name>
    <name type="synonym">Psathyrella marcescibilis</name>
    <dbReference type="NCBI Taxonomy" id="230819"/>
    <lineage>
        <taxon>Eukaryota</taxon>
        <taxon>Fungi</taxon>
        <taxon>Dikarya</taxon>
        <taxon>Basidiomycota</taxon>
        <taxon>Agaricomycotina</taxon>
        <taxon>Agaricomycetes</taxon>
        <taxon>Agaricomycetidae</taxon>
        <taxon>Agaricales</taxon>
        <taxon>Agaricineae</taxon>
        <taxon>Psathyrellaceae</taxon>
        <taxon>Coprinopsis</taxon>
    </lineage>
</organism>
<accession>A0A5C3KVQ3</accession>
<feature type="non-terminal residue" evidence="2">
    <location>
        <position position="1"/>
    </location>
</feature>
<dbReference type="EMBL" id="ML210201">
    <property type="protein sequence ID" value="TFK24417.1"/>
    <property type="molecule type" value="Genomic_DNA"/>
</dbReference>
<dbReference type="InterPro" id="IPR001810">
    <property type="entry name" value="F-box_dom"/>
</dbReference>
<keyword evidence="3" id="KW-1185">Reference proteome</keyword>
<dbReference type="Gene3D" id="1.20.1280.50">
    <property type="match status" value="1"/>
</dbReference>
<dbReference type="AlphaFoldDB" id="A0A5C3KVQ3"/>
<evidence type="ECO:0000313" key="2">
    <source>
        <dbReference type="EMBL" id="TFK24417.1"/>
    </source>
</evidence>
<dbReference type="OrthoDB" id="2885124at2759"/>
<evidence type="ECO:0000259" key="1">
    <source>
        <dbReference type="PROSITE" id="PS50181"/>
    </source>
</evidence>
<reference evidence="2 3" key="1">
    <citation type="journal article" date="2019" name="Nat. Ecol. Evol.">
        <title>Megaphylogeny resolves global patterns of mushroom evolution.</title>
        <authorList>
            <person name="Varga T."/>
            <person name="Krizsan K."/>
            <person name="Foldi C."/>
            <person name="Dima B."/>
            <person name="Sanchez-Garcia M."/>
            <person name="Sanchez-Ramirez S."/>
            <person name="Szollosi G.J."/>
            <person name="Szarkandi J.G."/>
            <person name="Papp V."/>
            <person name="Albert L."/>
            <person name="Andreopoulos W."/>
            <person name="Angelini C."/>
            <person name="Antonin V."/>
            <person name="Barry K.W."/>
            <person name="Bougher N.L."/>
            <person name="Buchanan P."/>
            <person name="Buyck B."/>
            <person name="Bense V."/>
            <person name="Catcheside P."/>
            <person name="Chovatia M."/>
            <person name="Cooper J."/>
            <person name="Damon W."/>
            <person name="Desjardin D."/>
            <person name="Finy P."/>
            <person name="Geml J."/>
            <person name="Haridas S."/>
            <person name="Hughes K."/>
            <person name="Justo A."/>
            <person name="Karasinski D."/>
            <person name="Kautmanova I."/>
            <person name="Kiss B."/>
            <person name="Kocsube S."/>
            <person name="Kotiranta H."/>
            <person name="LaButti K.M."/>
            <person name="Lechner B.E."/>
            <person name="Liimatainen K."/>
            <person name="Lipzen A."/>
            <person name="Lukacs Z."/>
            <person name="Mihaltcheva S."/>
            <person name="Morgado L.N."/>
            <person name="Niskanen T."/>
            <person name="Noordeloos M.E."/>
            <person name="Ohm R.A."/>
            <person name="Ortiz-Santana B."/>
            <person name="Ovrebo C."/>
            <person name="Racz N."/>
            <person name="Riley R."/>
            <person name="Savchenko A."/>
            <person name="Shiryaev A."/>
            <person name="Soop K."/>
            <person name="Spirin V."/>
            <person name="Szebenyi C."/>
            <person name="Tomsovsky M."/>
            <person name="Tulloss R.E."/>
            <person name="Uehling J."/>
            <person name="Grigoriev I.V."/>
            <person name="Vagvolgyi C."/>
            <person name="Papp T."/>
            <person name="Martin F.M."/>
            <person name="Miettinen O."/>
            <person name="Hibbett D.S."/>
            <person name="Nagy L.G."/>
        </authorList>
    </citation>
    <scope>NUCLEOTIDE SEQUENCE [LARGE SCALE GENOMIC DNA]</scope>
    <source>
        <strain evidence="2 3">CBS 121175</strain>
    </source>
</reference>
<dbReference type="PROSITE" id="PS50181">
    <property type="entry name" value="FBOX"/>
    <property type="match status" value="1"/>
</dbReference>
<name>A0A5C3KVQ3_COPMA</name>
<proteinExistence type="predicted"/>
<dbReference type="InterPro" id="IPR036047">
    <property type="entry name" value="F-box-like_dom_sf"/>
</dbReference>
<sequence>VEVLNFTSLPKELIIAVMEFAEWSDILRLRCCCKVMHSTSRARSIWVALLHRYYLTVFPRPFLLPKPLERCTLSKLEALITGWF</sequence>
<dbReference type="Proteomes" id="UP000307440">
    <property type="component" value="Unassembled WGS sequence"/>
</dbReference>
<feature type="non-terminal residue" evidence="2">
    <location>
        <position position="84"/>
    </location>
</feature>
<protein>
    <recommendedName>
        <fullName evidence="1">F-box domain-containing protein</fullName>
    </recommendedName>
</protein>
<evidence type="ECO:0000313" key="3">
    <source>
        <dbReference type="Proteomes" id="UP000307440"/>
    </source>
</evidence>